<dbReference type="PANTHER" id="PTHR46268">
    <property type="entry name" value="STRESS RESPONSE PROTEIN NHAX"/>
    <property type="match status" value="1"/>
</dbReference>
<comment type="caution">
    <text evidence="3">The sequence shown here is derived from an EMBL/GenBank/DDBJ whole genome shotgun (WGS) entry which is preliminary data.</text>
</comment>
<dbReference type="InterPro" id="IPR006015">
    <property type="entry name" value="Universal_stress_UspA"/>
</dbReference>
<dbReference type="CDD" id="cd00293">
    <property type="entry name" value="USP-like"/>
    <property type="match status" value="1"/>
</dbReference>
<dbReference type="EMBL" id="QCXX01000006">
    <property type="protein sequence ID" value="PUV22730.1"/>
    <property type="molecule type" value="Genomic_DNA"/>
</dbReference>
<dbReference type="AlphaFoldDB" id="A0A363NPT5"/>
<name>A0A363NPT5_9SPHI</name>
<evidence type="ECO:0000313" key="3">
    <source>
        <dbReference type="EMBL" id="PUV22730.1"/>
    </source>
</evidence>
<dbReference type="SUPFAM" id="SSF52402">
    <property type="entry name" value="Adenine nucleotide alpha hydrolases-like"/>
    <property type="match status" value="2"/>
</dbReference>
<gene>
    <name evidence="3" type="ORF">DCO56_21280</name>
</gene>
<dbReference type="PRINTS" id="PR01438">
    <property type="entry name" value="UNVRSLSTRESS"/>
</dbReference>
<comment type="similarity">
    <text evidence="1">Belongs to the universal stress protein A family.</text>
</comment>
<evidence type="ECO:0000259" key="2">
    <source>
        <dbReference type="Pfam" id="PF00582"/>
    </source>
</evidence>
<protein>
    <submittedName>
        <fullName evidence="3">Universal stress protein</fullName>
    </submittedName>
</protein>
<organism evidence="3 4">
    <name type="scientific">Sphingobacterium athyrii</name>
    <dbReference type="NCBI Taxonomy" id="2152717"/>
    <lineage>
        <taxon>Bacteria</taxon>
        <taxon>Pseudomonadati</taxon>
        <taxon>Bacteroidota</taxon>
        <taxon>Sphingobacteriia</taxon>
        <taxon>Sphingobacteriales</taxon>
        <taxon>Sphingobacteriaceae</taxon>
        <taxon>Sphingobacterium</taxon>
    </lineage>
</organism>
<evidence type="ECO:0000313" key="4">
    <source>
        <dbReference type="Proteomes" id="UP000250831"/>
    </source>
</evidence>
<dbReference type="Gene3D" id="3.40.50.12370">
    <property type="match status" value="1"/>
</dbReference>
<keyword evidence="4" id="KW-1185">Reference proteome</keyword>
<dbReference type="OrthoDB" id="9788959at2"/>
<dbReference type="InterPro" id="IPR006016">
    <property type="entry name" value="UspA"/>
</dbReference>
<accession>A0A363NPT5</accession>
<reference evidence="3 4" key="1">
    <citation type="submission" date="2018-04" db="EMBL/GenBank/DDBJ databases">
        <title>Sphingobacterium sp. M46 Genome.</title>
        <authorList>
            <person name="Cheng J."/>
            <person name="Li Y."/>
        </authorList>
    </citation>
    <scope>NUCLEOTIDE SEQUENCE [LARGE SCALE GENOMIC DNA]</scope>
    <source>
        <strain evidence="3 4">M46</strain>
    </source>
</reference>
<dbReference type="RefSeq" id="WP_108635758.1">
    <property type="nucleotide sequence ID" value="NZ_QCXX01000006.1"/>
</dbReference>
<dbReference type="PANTHER" id="PTHR46268:SF6">
    <property type="entry name" value="UNIVERSAL STRESS PROTEIN UP12"/>
    <property type="match status" value="1"/>
</dbReference>
<evidence type="ECO:0000256" key="1">
    <source>
        <dbReference type="ARBA" id="ARBA00008791"/>
    </source>
</evidence>
<dbReference type="Pfam" id="PF00582">
    <property type="entry name" value="Usp"/>
    <property type="match status" value="1"/>
</dbReference>
<proteinExistence type="inferred from homology"/>
<sequence length="280" mass="31675">MSKLLIPVDFSENARIAADYAAQIAQETHDEITLFHSFTSHINKFANAKHLVDPTEEEAHRNMEKLVAELLQKYPSIKISTLFTNGILAESLDKQEIKDSYRTVIMGTKGVTGLESVLIGSNTYDVIKESKIPVLAIPKNAVKLKRDNIALLTNFKPGELEVLKQAIPLYGNNFHLQLIHINKSELEINILGQKLEKWIEQIIAETGIEDISYIVKAPSYFAGSRENIANGIHTIIRDEDIDVILITKSRKTFFQNIFTENIVKHMAFEIEVPNFFGRVD</sequence>
<feature type="domain" description="UspA" evidence="2">
    <location>
        <begin position="2"/>
        <end position="138"/>
    </location>
</feature>
<dbReference type="Proteomes" id="UP000250831">
    <property type="component" value="Unassembled WGS sequence"/>
</dbReference>